<dbReference type="PANTHER" id="PTHR10322">
    <property type="entry name" value="DNA POLYMERASE CATALYTIC SUBUNIT"/>
    <property type="match status" value="1"/>
</dbReference>
<evidence type="ECO:0000256" key="10">
    <source>
        <dbReference type="ARBA" id="ARBA00049244"/>
    </source>
</evidence>
<dbReference type="PROSITE" id="PS50819">
    <property type="entry name" value="INTEIN_ENDONUCLEASE"/>
    <property type="match status" value="1"/>
</dbReference>
<feature type="compositionally biased region" description="Acidic residues" evidence="11">
    <location>
        <begin position="369"/>
        <end position="388"/>
    </location>
</feature>
<dbReference type="SUPFAM" id="SSF53098">
    <property type="entry name" value="Ribonuclease H-like"/>
    <property type="match status" value="1"/>
</dbReference>
<dbReference type="InterPro" id="IPR036397">
    <property type="entry name" value="RNaseH_sf"/>
</dbReference>
<organism evidence="13">
    <name type="scientific">viral metagenome</name>
    <dbReference type="NCBI Taxonomy" id="1070528"/>
    <lineage>
        <taxon>unclassified sequences</taxon>
        <taxon>metagenomes</taxon>
        <taxon>organismal metagenomes</taxon>
    </lineage>
</organism>
<name>A0A6C0I7H2_9ZZZZ</name>
<dbReference type="InterPro" id="IPR043502">
    <property type="entry name" value="DNA/RNA_pol_sf"/>
</dbReference>
<keyword evidence="4" id="KW-0808">Transferase</keyword>
<dbReference type="Pfam" id="PF03104">
    <property type="entry name" value="DNA_pol_B_exo1"/>
    <property type="match status" value="2"/>
</dbReference>
<dbReference type="InterPro" id="IPR006172">
    <property type="entry name" value="DNA-dir_DNA_pol_B"/>
</dbReference>
<dbReference type="Gene3D" id="1.10.287.690">
    <property type="entry name" value="Helix hairpin bin"/>
    <property type="match status" value="1"/>
</dbReference>
<dbReference type="GO" id="GO:0016539">
    <property type="term" value="P:intein-mediated protein splicing"/>
    <property type="evidence" value="ECO:0007669"/>
    <property type="project" value="InterPro"/>
</dbReference>
<evidence type="ECO:0000256" key="4">
    <source>
        <dbReference type="ARBA" id="ARBA00022679"/>
    </source>
</evidence>
<keyword evidence="9" id="KW-0238">DNA-binding</keyword>
<dbReference type="GO" id="GO:0003677">
    <property type="term" value="F:DNA binding"/>
    <property type="evidence" value="ECO:0007669"/>
    <property type="project" value="UniProtKB-KW"/>
</dbReference>
<evidence type="ECO:0000259" key="12">
    <source>
        <dbReference type="PROSITE" id="PS50819"/>
    </source>
</evidence>
<dbReference type="GO" id="GO:0043625">
    <property type="term" value="C:delta DNA polymerase complex"/>
    <property type="evidence" value="ECO:0007669"/>
    <property type="project" value="TreeGrafter"/>
</dbReference>
<dbReference type="InterPro" id="IPR027434">
    <property type="entry name" value="Homing_endonucl"/>
</dbReference>
<dbReference type="Gene3D" id="1.10.132.60">
    <property type="entry name" value="DNA polymerase family B, C-terminal domain"/>
    <property type="match status" value="1"/>
</dbReference>
<dbReference type="PANTHER" id="PTHR10322:SF23">
    <property type="entry name" value="DNA POLYMERASE DELTA CATALYTIC SUBUNIT"/>
    <property type="match status" value="1"/>
</dbReference>
<dbReference type="InterPro" id="IPR050240">
    <property type="entry name" value="DNA_pol_type-B"/>
</dbReference>
<dbReference type="InterPro" id="IPR012337">
    <property type="entry name" value="RNaseH-like_sf"/>
</dbReference>
<keyword evidence="6" id="KW-0068">Autocatalytic cleavage</keyword>
<dbReference type="Gene3D" id="3.10.28.10">
    <property type="entry name" value="Homing endonucleases"/>
    <property type="match status" value="1"/>
</dbReference>
<evidence type="ECO:0000256" key="5">
    <source>
        <dbReference type="ARBA" id="ARBA00022695"/>
    </source>
</evidence>
<evidence type="ECO:0000256" key="1">
    <source>
        <dbReference type="ARBA" id="ARBA00005755"/>
    </source>
</evidence>
<dbReference type="SMART" id="SM00486">
    <property type="entry name" value="POLBc"/>
    <property type="match status" value="1"/>
</dbReference>
<dbReference type="InterPro" id="IPR042087">
    <property type="entry name" value="DNA_pol_B_thumb"/>
</dbReference>
<dbReference type="PROSITE" id="PS50818">
    <property type="entry name" value="INTEIN_C_TER"/>
    <property type="match status" value="1"/>
</dbReference>
<evidence type="ECO:0000256" key="8">
    <source>
        <dbReference type="ARBA" id="ARBA00023000"/>
    </source>
</evidence>
<evidence type="ECO:0000256" key="3">
    <source>
        <dbReference type="ARBA" id="ARBA00015749"/>
    </source>
</evidence>
<dbReference type="InterPro" id="IPR036844">
    <property type="entry name" value="Hint_dom_sf"/>
</dbReference>
<dbReference type="SUPFAM" id="SSF51294">
    <property type="entry name" value="Hedgehog/intein (Hint) domain"/>
    <property type="match status" value="1"/>
</dbReference>
<evidence type="ECO:0000256" key="7">
    <source>
        <dbReference type="ARBA" id="ARBA00022932"/>
    </source>
</evidence>
<feature type="region of interest" description="Disordered" evidence="11">
    <location>
        <begin position="360"/>
        <end position="391"/>
    </location>
</feature>
<dbReference type="GO" id="GO:0006287">
    <property type="term" value="P:base-excision repair, gap-filling"/>
    <property type="evidence" value="ECO:0007669"/>
    <property type="project" value="TreeGrafter"/>
</dbReference>
<dbReference type="GO" id="GO:0003887">
    <property type="term" value="F:DNA-directed DNA polymerase activity"/>
    <property type="evidence" value="ECO:0007669"/>
    <property type="project" value="UniProtKB-KW"/>
</dbReference>
<reference evidence="13" key="1">
    <citation type="journal article" date="2020" name="Nature">
        <title>Giant virus diversity and host interactions through global metagenomics.</title>
        <authorList>
            <person name="Schulz F."/>
            <person name="Roux S."/>
            <person name="Paez-Espino D."/>
            <person name="Jungbluth S."/>
            <person name="Walsh D.A."/>
            <person name="Denef V.J."/>
            <person name="McMahon K.D."/>
            <person name="Konstantinidis K.T."/>
            <person name="Eloe-Fadrosh E.A."/>
            <person name="Kyrpides N.C."/>
            <person name="Woyke T."/>
        </authorList>
    </citation>
    <scope>NUCLEOTIDE SEQUENCE</scope>
    <source>
        <strain evidence="13">GVMAG-M-3300023184-51</strain>
    </source>
</reference>
<dbReference type="InterPro" id="IPR006142">
    <property type="entry name" value="INTEIN"/>
</dbReference>
<dbReference type="GO" id="GO:0000166">
    <property type="term" value="F:nucleotide binding"/>
    <property type="evidence" value="ECO:0007669"/>
    <property type="project" value="InterPro"/>
</dbReference>
<dbReference type="InterPro" id="IPR023211">
    <property type="entry name" value="DNA_pol_palm_dom_sf"/>
</dbReference>
<evidence type="ECO:0000256" key="6">
    <source>
        <dbReference type="ARBA" id="ARBA00022813"/>
    </source>
</evidence>
<dbReference type="PRINTS" id="PR00106">
    <property type="entry name" value="DNAPOLB"/>
</dbReference>
<evidence type="ECO:0000256" key="11">
    <source>
        <dbReference type="SAM" id="MobiDB-lite"/>
    </source>
</evidence>
<accession>A0A6C0I7H2</accession>
<proteinExistence type="inferred from homology"/>
<sequence length="1670" mass="191826">MASTLEHTFKLFEFNVYNSKGASQSSEEDSDDNGLSSFNKDNSTFAIQMFGINEQGEKASILVEEYQPFFYLKVGDKWTKSIKDQFVTHLKAKIGKYYENSITECKLIERKKLYEFDAGKLHRFIQIKFANVPAYNKVKNFWYKDNINSEGEKERGLIPNGFWFKDCYVELYEANIPPLLRFFHLREISPSGWVALPAKKTFEIKGSLKTTSCDFEFSINYKNIIPLNDKETRVPYKIMSFDIEASSSHGDFPVPIKSYKKLATNIADYFAKMTSDITPVSCKTLLSDIIRTAFNLTENIKPVPNIDLVYYKGKSLSRQDLDVRIEEWLKTKIRDREDKNDDTHLIEALFENANKALQIKEKEEKENKENDDDDNSDSDSETEEIVEEDGPKYFSQNSFKAESYKNRQSTIVDIMCDKKFEREGKINELIFALRNNFPQLEGDKVTFIGSTFVRYGEKEPFLNHCIALNSCDSLDGVVPNSQIETYNSEKDVLNAWTNLVQRENPDIIIGYNIFSFDYEFMFRRSQELGCTEDFLKLSRNKDELCATIDYKTQKMEIDKSSITLASGTYDLSIIKMNGRLQVDMLNWFRRTENLTSYKLDYVGGHFIGDYVKKLEHQENGNTRIYTVNMTGLQTDSFIHFEEINHSSDYYKDGAKFRVSYVNKTEGWFEVDGLENPKAKAVKWGLAKDDVSPKDIFRMTNEGPTARAVIAKYCIQDCNLVQHLFSKVDVVTDLVEMAKLCSVPMSFLIFRGQGIKLTSYVAKKCREKGVLMPVINKGSKDDGYEGAIVLEPKCGLYLDNPIAVGDFASLYPSSMLSENLCPSSKVWTKIYDLAGNLVTETGTKNDQKNDQKNDYLYDNLPGYEYVDIRFDTFRYYRKNPKARAEKIKNGYKLCRFAQPLHNKDKVLEEKAIMPSILQELLKARKDTRKMIEKTDDDFMKNVLDKRQLAYKVTANSLYGQLGAKTSTFYEPDIAASTTATGRLLLTYAKRVVEECYGDAIVDTKYGLINTKAEYVYGDSVANYTPVYVKHNNLIDILTIEELAVKYGKNNWVKCSEPGKQDKEFCELESVETWTESGWTKMFRVIRHELASHKKMMRILTHTGCVDVTDDHSLVRADGTEISPKDVKIGSELLHYPFPKNEIKINAVSIEEAKILGFFFGDGSCGEYTCVSGKKSSWGLNNASLLLLESYQVLCQNVYPEFTWVIMDTIESSGVYKLVPKCNNEYGKIANFVRMYRKNMYYENSKAKIIPDFILNASEDIQIAFWDGLYDADGDKSKNIRVDQKNQISASHIAFLASSIGYDISINTRADKPNVFRINMSKSKMRRNSIAIKKIHELEYSGYVYDLTTDNHHFAAGIGNMIVHNTDSVFFTFNLQDKETGEKIIGTKALELSIEIAKEACHNVSKFLKQPHDFEYEKTFLPFCLLSKKRYVGILYEHDPNKGKRKEMGIVLKRRDNAPIVKDVYGGVIDILMKDRDIKKALDYVDKCLQELVDGTVPIEKLIITKSLRSFYKNPQQIAHKVLADRIGAREPGNKPTSGDRVPFVYIVNPNKKALQGEKIETPTFIRENNIQIDYSFYITNQIMKPLLQLFGLVVEDIWMSQKPPRRAKVTNFRKEIDILKRDFATDSKKCEDKIAKLKDKEVKALIFDKYLRVTNNAKEGNQSVTNFFQKK</sequence>
<comment type="similarity">
    <text evidence="1">Belongs to the DNA polymerase type-B family.</text>
</comment>
<dbReference type="Gene3D" id="3.30.420.10">
    <property type="entry name" value="Ribonuclease H-like superfamily/Ribonuclease H"/>
    <property type="match status" value="2"/>
</dbReference>
<dbReference type="GO" id="GO:0045004">
    <property type="term" value="P:DNA replication proofreading"/>
    <property type="evidence" value="ECO:0007669"/>
    <property type="project" value="TreeGrafter"/>
</dbReference>
<feature type="domain" description="DOD-type homing endonuclease" evidence="12">
    <location>
        <begin position="1153"/>
        <end position="1300"/>
    </location>
</feature>
<dbReference type="EMBL" id="MN740122">
    <property type="protein sequence ID" value="QHT88742.1"/>
    <property type="molecule type" value="Genomic_DNA"/>
</dbReference>
<evidence type="ECO:0000256" key="9">
    <source>
        <dbReference type="ARBA" id="ARBA00023125"/>
    </source>
</evidence>
<dbReference type="EC" id="2.7.7.7" evidence="2"/>
<evidence type="ECO:0000256" key="2">
    <source>
        <dbReference type="ARBA" id="ARBA00012417"/>
    </source>
</evidence>
<keyword evidence="7" id="KW-0239">DNA-directed DNA polymerase</keyword>
<keyword evidence="5" id="KW-0548">Nucleotidyltransferase</keyword>
<dbReference type="GO" id="GO:0004519">
    <property type="term" value="F:endonuclease activity"/>
    <property type="evidence" value="ECO:0007669"/>
    <property type="project" value="InterPro"/>
</dbReference>
<evidence type="ECO:0000313" key="13">
    <source>
        <dbReference type="EMBL" id="QHT88742.1"/>
    </source>
</evidence>
<dbReference type="GO" id="GO:0008296">
    <property type="term" value="F:3'-5'-DNA exonuclease activity"/>
    <property type="evidence" value="ECO:0007669"/>
    <property type="project" value="TreeGrafter"/>
</dbReference>
<dbReference type="Pfam" id="PF00136">
    <property type="entry name" value="DNA_pol_B"/>
    <property type="match status" value="2"/>
</dbReference>
<dbReference type="GO" id="GO:0006297">
    <property type="term" value="P:nucleotide-excision repair, DNA gap filling"/>
    <property type="evidence" value="ECO:0007669"/>
    <property type="project" value="TreeGrafter"/>
</dbReference>
<dbReference type="SUPFAM" id="SSF56672">
    <property type="entry name" value="DNA/RNA polymerases"/>
    <property type="match status" value="1"/>
</dbReference>
<protein>
    <recommendedName>
        <fullName evidence="3">DNA polymerase</fullName>
        <ecNumber evidence="2">2.7.7.7</ecNumber>
    </recommendedName>
</protein>
<comment type="catalytic activity">
    <reaction evidence="10">
        <text>DNA(n) + a 2'-deoxyribonucleoside 5'-triphosphate = DNA(n+1) + diphosphate</text>
        <dbReference type="Rhea" id="RHEA:22508"/>
        <dbReference type="Rhea" id="RHEA-COMP:17339"/>
        <dbReference type="Rhea" id="RHEA-COMP:17340"/>
        <dbReference type="ChEBI" id="CHEBI:33019"/>
        <dbReference type="ChEBI" id="CHEBI:61560"/>
        <dbReference type="ChEBI" id="CHEBI:173112"/>
        <dbReference type="EC" id="2.7.7.7"/>
    </reaction>
</comment>
<dbReference type="InterPro" id="IPR006134">
    <property type="entry name" value="DNA-dir_DNA_pol_B_multi_dom"/>
</dbReference>
<dbReference type="Gene3D" id="3.90.1600.10">
    <property type="entry name" value="Palm domain of DNA polymerase"/>
    <property type="match status" value="2"/>
</dbReference>
<dbReference type="Gene3D" id="2.170.16.10">
    <property type="entry name" value="Hedgehog/Intein (Hint) domain"/>
    <property type="match status" value="1"/>
</dbReference>
<dbReference type="InterPro" id="IPR030934">
    <property type="entry name" value="Intein_C"/>
</dbReference>
<dbReference type="Gene3D" id="3.30.342.10">
    <property type="entry name" value="DNA Polymerase, chain B, domain 1"/>
    <property type="match status" value="1"/>
</dbReference>
<dbReference type="PRINTS" id="PR00379">
    <property type="entry name" value="INTEIN"/>
</dbReference>
<dbReference type="SUPFAM" id="SSF55608">
    <property type="entry name" value="Homing endonucleases"/>
    <property type="match status" value="1"/>
</dbReference>
<dbReference type="InterPro" id="IPR004042">
    <property type="entry name" value="Intein_endonuc_central"/>
</dbReference>
<dbReference type="InterPro" id="IPR006133">
    <property type="entry name" value="DNA-dir_DNA_pol_B_exonuc"/>
</dbReference>
<keyword evidence="8" id="KW-0651">Protein splicing</keyword>